<gene>
    <name evidence="1" type="ORF">LCPAC403_02310</name>
</gene>
<sequence length="102" mass="11863">MTTSENKTITDHDRVNEAIKILNKLIPISTYSVLETQQDCYKVLDLLIVESGISANSIPLRKILVNKMDVARAHNWITREKYEYYNDQLIAKFLEHTLKENP</sequence>
<name>A0A481ZBE8_9VIRU</name>
<proteinExistence type="predicted"/>
<evidence type="ECO:0000313" key="1">
    <source>
        <dbReference type="EMBL" id="QBK93097.1"/>
    </source>
</evidence>
<accession>A0A481ZBE8</accession>
<protein>
    <submittedName>
        <fullName evidence="1">Uncharacterized protein</fullName>
    </submittedName>
</protein>
<organism evidence="1">
    <name type="scientific">Pithovirus LCPAC403</name>
    <dbReference type="NCBI Taxonomy" id="2506596"/>
    <lineage>
        <taxon>Viruses</taxon>
        <taxon>Pithoviruses</taxon>
    </lineage>
</organism>
<dbReference type="EMBL" id="MK500590">
    <property type="protein sequence ID" value="QBK93097.1"/>
    <property type="molecule type" value="Genomic_DNA"/>
</dbReference>
<reference evidence="1" key="1">
    <citation type="journal article" date="2019" name="MBio">
        <title>Virus Genomes from Deep Sea Sediments Expand the Ocean Megavirome and Support Independent Origins of Viral Gigantism.</title>
        <authorList>
            <person name="Backstrom D."/>
            <person name="Yutin N."/>
            <person name="Jorgensen S.L."/>
            <person name="Dharamshi J."/>
            <person name="Homa F."/>
            <person name="Zaremba-Niedwiedzka K."/>
            <person name="Spang A."/>
            <person name="Wolf Y.I."/>
            <person name="Koonin E.V."/>
            <person name="Ettema T.J."/>
        </authorList>
    </citation>
    <scope>NUCLEOTIDE SEQUENCE</scope>
</reference>